<dbReference type="InterPro" id="IPR009057">
    <property type="entry name" value="Homeodomain-like_sf"/>
</dbReference>
<keyword evidence="1" id="KW-0238">DNA-binding</keyword>
<dbReference type="PANTHER" id="PTHR43479:SF11">
    <property type="entry name" value="ACREF_ENVCD OPERON REPRESSOR-RELATED"/>
    <property type="match status" value="1"/>
</dbReference>
<dbReference type="Gene3D" id="1.10.357.10">
    <property type="entry name" value="Tetracycline Repressor, domain 2"/>
    <property type="match status" value="1"/>
</dbReference>
<feature type="domain" description="HTH tetR-type" evidence="2">
    <location>
        <begin position="2"/>
        <end position="62"/>
    </location>
</feature>
<accession>A0A645GA70</accession>
<reference evidence="3" key="1">
    <citation type="submission" date="2019-08" db="EMBL/GenBank/DDBJ databases">
        <authorList>
            <person name="Kucharzyk K."/>
            <person name="Murdoch R.W."/>
            <person name="Higgins S."/>
            <person name="Loffler F."/>
        </authorList>
    </citation>
    <scope>NUCLEOTIDE SEQUENCE</scope>
</reference>
<sequence length="193" mass="22462">MADKKTELFHCAKELFAEKGLKDTNVADITKRAGFSVGTFYNYYPSKDKLFMEILGQETSALMKSIMKTINMEDDPVSLIKQLLVLNMQGMLANPILCQWYHPDVYNKIEKFFREEDGLQSMDFVYRDFLQLVQKWQREGKMRADISSEMIMAIFGAIIRIGYHKEEIGLQYFPKLQDHLTDFVLKGLTDCTQ</sequence>
<evidence type="ECO:0000256" key="1">
    <source>
        <dbReference type="ARBA" id="ARBA00023125"/>
    </source>
</evidence>
<evidence type="ECO:0000313" key="3">
    <source>
        <dbReference type="EMBL" id="MPN22689.1"/>
    </source>
</evidence>
<comment type="caution">
    <text evidence="3">The sequence shown here is derived from an EMBL/GenBank/DDBJ whole genome shotgun (WGS) entry which is preliminary data.</text>
</comment>
<dbReference type="PRINTS" id="PR00455">
    <property type="entry name" value="HTHTETR"/>
</dbReference>
<dbReference type="GO" id="GO:0003677">
    <property type="term" value="F:DNA binding"/>
    <property type="evidence" value="ECO:0007669"/>
    <property type="project" value="UniProtKB-KW"/>
</dbReference>
<dbReference type="InterPro" id="IPR050624">
    <property type="entry name" value="HTH-type_Tx_Regulator"/>
</dbReference>
<dbReference type="EMBL" id="VSSQ01070978">
    <property type="protein sequence ID" value="MPN22689.1"/>
    <property type="molecule type" value="Genomic_DNA"/>
</dbReference>
<gene>
    <name evidence="3" type="ORF">SDC9_170072</name>
</gene>
<dbReference type="PROSITE" id="PS50977">
    <property type="entry name" value="HTH_TETR_2"/>
    <property type="match status" value="1"/>
</dbReference>
<dbReference type="InterPro" id="IPR001647">
    <property type="entry name" value="HTH_TetR"/>
</dbReference>
<dbReference type="Pfam" id="PF00440">
    <property type="entry name" value="TetR_N"/>
    <property type="match status" value="1"/>
</dbReference>
<dbReference type="AlphaFoldDB" id="A0A645GA70"/>
<organism evidence="3">
    <name type="scientific">bioreactor metagenome</name>
    <dbReference type="NCBI Taxonomy" id="1076179"/>
    <lineage>
        <taxon>unclassified sequences</taxon>
        <taxon>metagenomes</taxon>
        <taxon>ecological metagenomes</taxon>
    </lineage>
</organism>
<dbReference type="SUPFAM" id="SSF46689">
    <property type="entry name" value="Homeodomain-like"/>
    <property type="match status" value="1"/>
</dbReference>
<protein>
    <recommendedName>
        <fullName evidence="2">HTH tetR-type domain-containing protein</fullName>
    </recommendedName>
</protein>
<proteinExistence type="predicted"/>
<dbReference type="PANTHER" id="PTHR43479">
    <property type="entry name" value="ACREF/ENVCD OPERON REPRESSOR-RELATED"/>
    <property type="match status" value="1"/>
</dbReference>
<evidence type="ECO:0000259" key="2">
    <source>
        <dbReference type="PROSITE" id="PS50977"/>
    </source>
</evidence>
<name>A0A645GA70_9ZZZZ</name>